<dbReference type="EMBL" id="QICC01000029">
    <property type="protein sequence ID" value="RNM41685.1"/>
    <property type="molecule type" value="Genomic_DNA"/>
</dbReference>
<gene>
    <name evidence="3" type="ORF">C1876_12615</name>
    <name evidence="4" type="ORF">DMP09_08420</name>
</gene>
<keyword evidence="5" id="KW-1185">Reference proteome</keyword>
<evidence type="ECO:0000313" key="3">
    <source>
        <dbReference type="EMBL" id="RDB67632.1"/>
    </source>
</evidence>
<dbReference type="SUPFAM" id="SSF53474">
    <property type="entry name" value="alpha/beta-Hydrolases"/>
    <property type="match status" value="1"/>
</dbReference>
<dbReference type="PANTHER" id="PTHR48081">
    <property type="entry name" value="AB HYDROLASE SUPERFAMILY PROTEIN C4A8.06C"/>
    <property type="match status" value="1"/>
</dbReference>
<dbReference type="AlphaFoldDB" id="A0A3N0IXL9"/>
<sequence length="339" mass="38337">MPINKAVLAAFKAATRLRPDIREFYKAQRFAEDVSAKLVLPNPRCRIDEATAVMPDGFEVPLRVFTPLDFDFSLAEGLKVCEDSRGTVLFFHGGGWVNGTVDFYIDACTAMAIHLERRIVSVDYRRAPEHRFPQAPEDCYEVARQLYAGTLLPDVDPDHVVLFGDSAGGNLAAALSLMARDRGDFTPRTQVLLYPVTYDDHNPVSSWFDSVRENGEDYLLTWRDIEGYMELYQSSPLDRANPYFAPLLEPDLSHQPRTLVISAEYCPLRDEGEAFAARLELEGSDVQCYRMLDAVHGYLLYPSILSLVRDTYRIIKHFLDDEELTQEGEPAWLGILGTD</sequence>
<dbReference type="OrthoDB" id="9803828at2"/>
<reference evidence="4" key="3">
    <citation type="journal article" date="2019" name="Microbiol. Resour. Announc.">
        <title>Draft Genome Sequences of Type Strains of Gordonibacter faecihominis, Paraeggerthella hongkongensis, Parvibacter caecicola,Slackia equolifaciens, Slackia faecicanis, and Slackia isoflavoniconvertens.</title>
        <authorList>
            <person name="Danylec N."/>
            <person name="Stoll D.A."/>
            <person name="Dotsch A."/>
            <person name="Huch M."/>
        </authorList>
    </citation>
    <scope>NUCLEOTIDE SEQUENCE</scope>
    <source>
        <strain evidence="4">DSM 16107</strain>
    </source>
</reference>
<evidence type="ECO:0000259" key="2">
    <source>
        <dbReference type="Pfam" id="PF07859"/>
    </source>
</evidence>
<dbReference type="InterPro" id="IPR050300">
    <property type="entry name" value="GDXG_lipolytic_enzyme"/>
</dbReference>
<comment type="caution">
    <text evidence="4">The sequence shown here is derived from an EMBL/GenBank/DDBJ whole genome shotgun (WGS) entry which is preliminary data.</text>
</comment>
<dbReference type="Proteomes" id="UP000270112">
    <property type="component" value="Unassembled WGS sequence"/>
</dbReference>
<dbReference type="Proteomes" id="UP000253817">
    <property type="component" value="Unassembled WGS sequence"/>
</dbReference>
<dbReference type="PANTHER" id="PTHR48081:SF8">
    <property type="entry name" value="ALPHA_BETA HYDROLASE FOLD-3 DOMAIN-CONTAINING PROTEIN-RELATED"/>
    <property type="match status" value="1"/>
</dbReference>
<evidence type="ECO:0000313" key="5">
    <source>
        <dbReference type="Proteomes" id="UP000253817"/>
    </source>
</evidence>
<proteinExistence type="predicted"/>
<evidence type="ECO:0000256" key="1">
    <source>
        <dbReference type="ARBA" id="ARBA00022801"/>
    </source>
</evidence>
<dbReference type="Pfam" id="PF07859">
    <property type="entry name" value="Abhydrolase_3"/>
    <property type="match status" value="1"/>
</dbReference>
<dbReference type="GO" id="GO:0016787">
    <property type="term" value="F:hydrolase activity"/>
    <property type="evidence" value="ECO:0007669"/>
    <property type="project" value="UniProtKB-KW"/>
</dbReference>
<evidence type="ECO:0000313" key="4">
    <source>
        <dbReference type="EMBL" id="RNM41685.1"/>
    </source>
</evidence>
<protein>
    <submittedName>
        <fullName evidence="4">Alpha/beta hydrolase</fullName>
    </submittedName>
</protein>
<organism evidence="4 6">
    <name type="scientific">Eggerthella sinensis</name>
    <dbReference type="NCBI Taxonomy" id="242230"/>
    <lineage>
        <taxon>Bacteria</taxon>
        <taxon>Bacillati</taxon>
        <taxon>Actinomycetota</taxon>
        <taxon>Coriobacteriia</taxon>
        <taxon>Eggerthellales</taxon>
        <taxon>Eggerthellaceae</taxon>
        <taxon>Eggerthella</taxon>
    </lineage>
</organism>
<keyword evidence="1 4" id="KW-0378">Hydrolase</keyword>
<feature type="domain" description="Alpha/beta hydrolase fold-3" evidence="2">
    <location>
        <begin position="88"/>
        <end position="299"/>
    </location>
</feature>
<name>A0A3N0IXL9_9ACTN</name>
<reference evidence="6" key="2">
    <citation type="submission" date="2018-05" db="EMBL/GenBank/DDBJ databases">
        <title>Genome Sequencing of selected type strains of the family Eggerthellaceae.</title>
        <authorList>
            <person name="Danylec N."/>
            <person name="Stoll D.A."/>
            <person name="Doetsch A."/>
            <person name="Huch M."/>
        </authorList>
    </citation>
    <scope>NUCLEOTIDE SEQUENCE [LARGE SCALE GENOMIC DNA]</scope>
    <source>
        <strain evidence="6">DSM 16107</strain>
    </source>
</reference>
<dbReference type="InterPro" id="IPR013094">
    <property type="entry name" value="AB_hydrolase_3"/>
</dbReference>
<dbReference type="RefSeq" id="WP_114547074.1">
    <property type="nucleotide sequence ID" value="NZ_PPTT01000023.1"/>
</dbReference>
<dbReference type="EMBL" id="PPTT01000023">
    <property type="protein sequence ID" value="RDB67632.1"/>
    <property type="molecule type" value="Genomic_DNA"/>
</dbReference>
<reference evidence="3 5" key="1">
    <citation type="journal article" date="2018" name="Elife">
        <title>Discovery and characterization of a prevalent human gut bacterial enzyme sufficient for the inactivation of a family of plant toxins.</title>
        <authorList>
            <person name="Koppel N."/>
            <person name="Bisanz J.E."/>
            <person name="Pandelia M.E."/>
            <person name="Turnbaugh P.J."/>
            <person name="Balskus E.P."/>
        </authorList>
    </citation>
    <scope>NUCLEOTIDE SEQUENCE [LARGE SCALE GENOMIC DNA]</scope>
    <source>
        <strain evidence="3 5">DSM 16107</strain>
    </source>
</reference>
<dbReference type="InterPro" id="IPR029058">
    <property type="entry name" value="AB_hydrolase_fold"/>
</dbReference>
<evidence type="ECO:0000313" key="6">
    <source>
        <dbReference type="Proteomes" id="UP000270112"/>
    </source>
</evidence>
<dbReference type="Gene3D" id="3.40.50.1820">
    <property type="entry name" value="alpha/beta hydrolase"/>
    <property type="match status" value="1"/>
</dbReference>
<accession>A0A3N0IXL9</accession>